<evidence type="ECO:0000313" key="3">
    <source>
        <dbReference type="EMBL" id="PVZ95924.1"/>
    </source>
</evidence>
<dbReference type="Gene3D" id="3.90.550.10">
    <property type="entry name" value="Spore Coat Polysaccharide Biosynthesis Protein SpsA, Chain A"/>
    <property type="match status" value="1"/>
</dbReference>
<feature type="transmembrane region" description="Helical" evidence="2">
    <location>
        <begin position="663"/>
        <end position="683"/>
    </location>
</feature>
<dbReference type="InterPro" id="IPR050834">
    <property type="entry name" value="Glycosyltransf_2"/>
</dbReference>
<gene>
    <name evidence="3" type="ORF">DDQ50_05520</name>
</gene>
<dbReference type="Pfam" id="PF13641">
    <property type="entry name" value="Glyco_tranf_2_3"/>
    <property type="match status" value="1"/>
</dbReference>
<feature type="transmembrane region" description="Helical" evidence="2">
    <location>
        <begin position="729"/>
        <end position="756"/>
    </location>
</feature>
<dbReference type="EMBL" id="QEOP01000001">
    <property type="protein sequence ID" value="PVZ95924.1"/>
    <property type="molecule type" value="Genomic_DNA"/>
</dbReference>
<organism evidence="3 4">
    <name type="scientific">Amnibacterium flavum</name>
    <dbReference type="NCBI Taxonomy" id="2173173"/>
    <lineage>
        <taxon>Bacteria</taxon>
        <taxon>Bacillati</taxon>
        <taxon>Actinomycetota</taxon>
        <taxon>Actinomycetes</taxon>
        <taxon>Micrococcales</taxon>
        <taxon>Microbacteriaceae</taxon>
        <taxon>Amnibacterium</taxon>
    </lineage>
</organism>
<feature type="region of interest" description="Disordered" evidence="1">
    <location>
        <begin position="942"/>
        <end position="1002"/>
    </location>
</feature>
<dbReference type="SUPFAM" id="SSF53448">
    <property type="entry name" value="Nucleotide-diphospho-sugar transferases"/>
    <property type="match status" value="1"/>
</dbReference>
<name>A0A2V1HZ54_9MICO</name>
<evidence type="ECO:0000256" key="1">
    <source>
        <dbReference type="SAM" id="MobiDB-lite"/>
    </source>
</evidence>
<keyword evidence="3" id="KW-0808">Transferase</keyword>
<keyword evidence="2" id="KW-0812">Transmembrane</keyword>
<keyword evidence="4" id="KW-1185">Reference proteome</keyword>
<proteinExistence type="predicted"/>
<dbReference type="OrthoDB" id="3734530at2"/>
<feature type="transmembrane region" description="Helical" evidence="2">
    <location>
        <begin position="465"/>
        <end position="485"/>
    </location>
</feature>
<dbReference type="GO" id="GO:0016740">
    <property type="term" value="F:transferase activity"/>
    <property type="evidence" value="ECO:0007669"/>
    <property type="project" value="UniProtKB-KW"/>
</dbReference>
<keyword evidence="2" id="KW-0472">Membrane</keyword>
<dbReference type="PANTHER" id="PTHR43685">
    <property type="entry name" value="GLYCOSYLTRANSFERASE"/>
    <property type="match status" value="1"/>
</dbReference>
<evidence type="ECO:0000313" key="4">
    <source>
        <dbReference type="Proteomes" id="UP000244893"/>
    </source>
</evidence>
<feature type="compositionally biased region" description="Basic and acidic residues" evidence="1">
    <location>
        <begin position="955"/>
        <end position="965"/>
    </location>
</feature>
<feature type="transmembrane region" description="Helical" evidence="2">
    <location>
        <begin position="251"/>
        <end position="273"/>
    </location>
</feature>
<dbReference type="PANTHER" id="PTHR43685:SF3">
    <property type="entry name" value="SLR2126 PROTEIN"/>
    <property type="match status" value="1"/>
</dbReference>
<reference evidence="3 4" key="1">
    <citation type="submission" date="2018-05" db="EMBL/GenBank/DDBJ databases">
        <title>Amnibacterium sp. M8JJ-5, whole genome shotgun sequence.</title>
        <authorList>
            <person name="Tuo L."/>
        </authorList>
    </citation>
    <scope>NUCLEOTIDE SEQUENCE [LARGE SCALE GENOMIC DNA]</scope>
    <source>
        <strain evidence="3 4">M8JJ-5</strain>
    </source>
</reference>
<dbReference type="RefSeq" id="WP_116755658.1">
    <property type="nucleotide sequence ID" value="NZ_JBHUEX010000001.1"/>
</dbReference>
<dbReference type="InterPro" id="IPR029044">
    <property type="entry name" value="Nucleotide-diphossugar_trans"/>
</dbReference>
<sequence>MRGSVTAVVVARKAGEYLGHTLAALADQTRTPDQIIVVELGADPRSSAPLPPNVQRVVGPDHFGFGEAVLSATRLMAPAQGEGEWLWLLAADSAPEPGALQALLGEIEISPSVAVAGPKQMQWAEPDYLYSFGETMTPSGTAVEIAEPELDQAQYDRESDVLAVAAGGMLVRRLLWEQLGGFDLGLPAVDDALDFCVRARLAGHRVVLVPAARVLSAGRRAPGTAHLGARTSRSKRARLVRVAALHRRLSYAPAWAVPLHWVSLVPLALVRAIGQLLSKRPGRVLGEFGAAFAVAFGHGGSIAAARRRISRNRSAGWGAIAPLRLPWPEVRRRRALARDDATNLRRSGRYDLDFFATGGAWTVVAAAVVGLVMQFRLFGAGTVAAAGLLPLGGVAELWNDLGYGWRGVGAGFMGVADPFDWLLATLGTLTAWAPSTSIVLLYLCSLPLAALGSWLAAARVTPRPGLRLLAAAVWTLAPMFLVALAEGRLGAVLAHLLLPWLVFALSGARRSWAASATSGLLAAAVAAAAPSLIPALLAAWIVAVLGFAVAGRRGRGWHRLLPLPLPAAALFLPLAIQQTLRGTPLAIFADPGVAIGSGGSASGPGGTASLLAGFPGDAAAPWNALAASLGLDASGILIAVVLALPLLIAAIAAPFLPRSPLAIASLGVAALGFGTAVLAGRLVVATTGGDPVSVWAGSGLSLYLLGITAAAVCALDAGASTVAQTVRGVGGALIGAGIAAAAVPLIVTAVLGGAALPGTSSTVPALVSAEAASDPTIGTLVIAPTSTGIAARLERGAGNTLDEQSTLYTTSRVGALSSDDERVAVLAGNLGSRSGYDAASDLDALRVGFVLLAPAGAGQDDVRDRVAAALDGNALFTPVTTTDRGTLWRYVGLDTGLPTAAPTGPGPLGSELGVIVLGSQLLVLLATLLLALPTGGLAERVRPERGARRGSGLRRRVDPPRDPRAARHAPAADASPEETQHAAPVTPSPELVGARRGGDHGR</sequence>
<protein>
    <submittedName>
        <fullName evidence="3">Glycosyltransferase family 2 protein</fullName>
    </submittedName>
</protein>
<dbReference type="Proteomes" id="UP000244893">
    <property type="component" value="Unassembled WGS sequence"/>
</dbReference>
<evidence type="ECO:0000256" key="2">
    <source>
        <dbReference type="SAM" id="Phobius"/>
    </source>
</evidence>
<comment type="caution">
    <text evidence="3">The sequence shown here is derived from an EMBL/GenBank/DDBJ whole genome shotgun (WGS) entry which is preliminary data.</text>
</comment>
<dbReference type="AlphaFoldDB" id="A0A2V1HZ54"/>
<feature type="transmembrane region" description="Helical" evidence="2">
    <location>
        <begin position="439"/>
        <end position="458"/>
    </location>
</feature>
<accession>A0A2V1HZ54</accession>
<feature type="transmembrane region" description="Helical" evidence="2">
    <location>
        <begin position="520"/>
        <end position="550"/>
    </location>
</feature>
<feature type="transmembrane region" description="Helical" evidence="2">
    <location>
        <begin position="354"/>
        <end position="372"/>
    </location>
</feature>
<feature type="transmembrane region" description="Helical" evidence="2">
    <location>
        <begin position="695"/>
        <end position="717"/>
    </location>
</feature>
<feature type="transmembrane region" description="Helical" evidence="2">
    <location>
        <begin position="285"/>
        <end position="305"/>
    </location>
</feature>
<feature type="transmembrane region" description="Helical" evidence="2">
    <location>
        <begin position="635"/>
        <end position="656"/>
    </location>
</feature>
<keyword evidence="2" id="KW-1133">Transmembrane helix</keyword>
<feature type="transmembrane region" description="Helical" evidence="2">
    <location>
        <begin position="491"/>
        <end position="508"/>
    </location>
</feature>